<dbReference type="Proteomes" id="UP000245802">
    <property type="component" value="Chromosome"/>
</dbReference>
<dbReference type="Gene3D" id="3.40.50.880">
    <property type="match status" value="1"/>
</dbReference>
<dbReference type="AlphaFoldDB" id="A0A2Z3GR60"/>
<dbReference type="RefSeq" id="WP_109570793.1">
    <property type="nucleotide sequence ID" value="NZ_CP025958.1"/>
</dbReference>
<feature type="transmembrane region" description="Helical" evidence="1">
    <location>
        <begin position="20"/>
        <end position="39"/>
    </location>
</feature>
<sequence length="835" mass="92223">MGDYFFSSRPAYPWSTYPLGLPALAAVAVLLVLFTVWTYLGHPQANRRRVFLILALRVLALLVALITAVRPSVGVNENPKQPSTLILGIDVSESLTVKDELGGQSRADAVRKALEKCQPLFDELLTEQGISVALYKFGAADFNEATGRYDPTTAFDAKRSDYGAFLNRTYDRWQAERVRGLVVVGDGANNGEAYAPDAEAGRWGRRGVPVHTAVVGKDTSSDAKDVAVTGVECNPSPAFIKAEFTATAKVNAYNFVGSRVTARLFINDSPVESKEFTLDREKGNELKLTTKAPETKGEYKIKVEVGTPRGDKLEALPGELSALNNHSETYLTVQKEGVRVLIVDQLRWEETFIRDALRNEKRFDVYEVIRQTDATVTDGERKLLSLDAQAYDVVIIGNVNAGHLRRAAPNFLDELTRLSATKGLGVMFLGGEYAFDGIPTDLLPVTGGRVVDALSPTGDPLVSFPAVPNPNGLSKMFKFAPAPGTPASKVVPAKDAWNRMNNFRTGELLNGHNRITPRPGGLDTVFAWTARLDKDAFDRERRILVTPNDPSAIGAGTEFDPAVHEPLLVGSQRGDASKGRWLAFGAFDTYLWRGLGLPKERLGIDLHERFWRQCVLWLAHQDEEESQAYARPQFRQMKVTGEQTVRVGLKKADGTDDPNAPLAVRILPLAPGQLEPKPEDEKRAAPLTVLADRDGRKVLFRPPVPGEYFVSVTSPVTTPDGKVEKNPDGTDKLHRGTAKFIAVPDVSDEMLRVSADPEFMRRLAEPNGGRALRVEELSGFLKELKVEAPPDLGKKPRYYPDWNRNRSRGFLPFWLVVFVTLLGIEWGLRRLWGMV</sequence>
<dbReference type="Gene3D" id="3.40.50.410">
    <property type="entry name" value="von Willebrand factor, type A domain"/>
    <property type="match status" value="1"/>
</dbReference>
<dbReference type="SUPFAM" id="SSF52317">
    <property type="entry name" value="Class I glutamine amidotransferase-like"/>
    <property type="match status" value="1"/>
</dbReference>
<feature type="transmembrane region" description="Helical" evidence="1">
    <location>
        <begin position="51"/>
        <end position="69"/>
    </location>
</feature>
<name>A0A2Z3GR60_9BACT</name>
<evidence type="ECO:0000256" key="1">
    <source>
        <dbReference type="SAM" id="Phobius"/>
    </source>
</evidence>
<dbReference type="EMBL" id="CP025958">
    <property type="protein sequence ID" value="AWM36263.1"/>
    <property type="molecule type" value="Genomic_DNA"/>
</dbReference>
<keyword evidence="1" id="KW-0812">Transmembrane</keyword>
<proteinExistence type="predicted"/>
<organism evidence="2 3">
    <name type="scientific">Gemmata obscuriglobus</name>
    <dbReference type="NCBI Taxonomy" id="114"/>
    <lineage>
        <taxon>Bacteria</taxon>
        <taxon>Pseudomonadati</taxon>
        <taxon>Planctomycetota</taxon>
        <taxon>Planctomycetia</taxon>
        <taxon>Gemmatales</taxon>
        <taxon>Gemmataceae</taxon>
        <taxon>Gemmata</taxon>
    </lineage>
</organism>
<evidence type="ECO:0008006" key="4">
    <source>
        <dbReference type="Google" id="ProtNLM"/>
    </source>
</evidence>
<keyword evidence="3" id="KW-1185">Reference proteome</keyword>
<evidence type="ECO:0000313" key="2">
    <source>
        <dbReference type="EMBL" id="AWM36263.1"/>
    </source>
</evidence>
<dbReference type="OrthoDB" id="252901at2"/>
<dbReference type="KEGG" id="gog:C1280_04035"/>
<feature type="transmembrane region" description="Helical" evidence="1">
    <location>
        <begin position="810"/>
        <end position="828"/>
    </location>
</feature>
<keyword evidence="1" id="KW-1133">Transmembrane helix</keyword>
<dbReference type="PANTHER" id="PTHR37947">
    <property type="entry name" value="BLL2462 PROTEIN"/>
    <property type="match status" value="1"/>
</dbReference>
<gene>
    <name evidence="2" type="ORF">C1280_04035</name>
</gene>
<dbReference type="InterPro" id="IPR029062">
    <property type="entry name" value="Class_I_gatase-like"/>
</dbReference>
<protein>
    <recommendedName>
        <fullName evidence="4">Glutamine amidotransferase domain-containing protein</fullName>
    </recommendedName>
</protein>
<accession>A0A2Z3GR60</accession>
<dbReference type="InterPro" id="IPR036465">
    <property type="entry name" value="vWFA_dom_sf"/>
</dbReference>
<reference evidence="2 3" key="1">
    <citation type="submission" date="2018-01" db="EMBL/GenBank/DDBJ databases">
        <title>G. obscuriglobus.</title>
        <authorList>
            <person name="Franke J."/>
            <person name="Blomberg W."/>
            <person name="Selmecki A."/>
        </authorList>
    </citation>
    <scope>NUCLEOTIDE SEQUENCE [LARGE SCALE GENOMIC DNA]</scope>
    <source>
        <strain evidence="2 3">DSM 5831</strain>
    </source>
</reference>
<dbReference type="SUPFAM" id="SSF53300">
    <property type="entry name" value="vWA-like"/>
    <property type="match status" value="1"/>
</dbReference>
<evidence type="ECO:0000313" key="3">
    <source>
        <dbReference type="Proteomes" id="UP000245802"/>
    </source>
</evidence>
<dbReference type="PANTHER" id="PTHR37947:SF1">
    <property type="entry name" value="BLL2462 PROTEIN"/>
    <property type="match status" value="1"/>
</dbReference>
<keyword evidence="1" id="KW-0472">Membrane</keyword>